<name>A0ABV2BCR7_9LACO</name>
<protein>
    <submittedName>
        <fullName evidence="2">Uncharacterized protein</fullName>
    </submittedName>
</protein>
<feature type="transmembrane region" description="Helical" evidence="1">
    <location>
        <begin position="21"/>
        <end position="43"/>
    </location>
</feature>
<comment type="caution">
    <text evidence="2">The sequence shown here is derived from an EMBL/GenBank/DDBJ whole genome shotgun (WGS) entry which is preliminary data.</text>
</comment>
<dbReference type="EMBL" id="JBETVU010000013">
    <property type="protein sequence ID" value="MES5151045.1"/>
    <property type="molecule type" value="Genomic_DNA"/>
</dbReference>
<sequence>MKKLINFVVNYCPKGKLTQNVLLFLVTFAMLLGNTVTNLKLYFTKVQTAAAGIPFGLLLFVTPITDSLERHLVSFAKKQGVDLNTDLIKEVDHLHLVYHPRHRHQYKGKAVKGTYYFSKSKTKSKNKK</sequence>
<dbReference type="RefSeq" id="WP_133476348.1">
    <property type="nucleotide sequence ID" value="NZ_JBETVU010000013.1"/>
</dbReference>
<proteinExistence type="predicted"/>
<keyword evidence="3" id="KW-1185">Reference proteome</keyword>
<evidence type="ECO:0000256" key="1">
    <source>
        <dbReference type="SAM" id="Phobius"/>
    </source>
</evidence>
<dbReference type="Proteomes" id="UP001434419">
    <property type="component" value="Unassembled WGS sequence"/>
</dbReference>
<organism evidence="2 3">
    <name type="scientific">Lactobacillus crispatus</name>
    <dbReference type="NCBI Taxonomy" id="47770"/>
    <lineage>
        <taxon>Bacteria</taxon>
        <taxon>Bacillati</taxon>
        <taxon>Bacillota</taxon>
        <taxon>Bacilli</taxon>
        <taxon>Lactobacillales</taxon>
        <taxon>Lactobacillaceae</taxon>
        <taxon>Lactobacillus</taxon>
    </lineage>
</organism>
<gene>
    <name evidence="2" type="ORF">ABVC42_14530</name>
</gene>
<accession>A0ABV2BCR7</accession>
<reference evidence="2" key="1">
    <citation type="submission" date="2024-06" db="EMBL/GenBank/DDBJ databases">
        <title>Vaginal Lactobacillus fatty acid response mechanisms reveal a metabolite-targeted strategy for bacterial vaginosis treatment.</title>
        <authorList>
            <person name="Zhu M."/>
            <person name="Blainey P.C."/>
            <person name="Bloom S.M."/>
            <person name="Kwon D.S."/>
        </authorList>
    </citation>
    <scope>NUCLEOTIDE SEQUENCE</scope>
    <source>
        <strain evidence="2">194_F1_1</strain>
    </source>
</reference>
<feature type="transmembrane region" description="Helical" evidence="1">
    <location>
        <begin position="49"/>
        <end position="68"/>
    </location>
</feature>
<keyword evidence="1" id="KW-0812">Transmembrane</keyword>
<evidence type="ECO:0000313" key="3">
    <source>
        <dbReference type="Proteomes" id="UP001434419"/>
    </source>
</evidence>
<evidence type="ECO:0000313" key="2">
    <source>
        <dbReference type="EMBL" id="MES5151045.1"/>
    </source>
</evidence>
<keyword evidence="1" id="KW-0472">Membrane</keyword>
<keyword evidence="1" id="KW-1133">Transmembrane helix</keyword>